<reference evidence="2 3" key="1">
    <citation type="submission" date="2018-08" db="EMBL/GenBank/DDBJ databases">
        <title>Sequencing the genomes of 1000 actinobacteria strains.</title>
        <authorList>
            <person name="Klenk H.-P."/>
        </authorList>
    </citation>
    <scope>NUCLEOTIDE SEQUENCE [LARGE SCALE GENOMIC DNA]</scope>
    <source>
        <strain evidence="2 3">DSM 22891</strain>
    </source>
</reference>
<keyword evidence="3" id="KW-1185">Reference proteome</keyword>
<keyword evidence="1" id="KW-0472">Membrane</keyword>
<proteinExistence type="predicted"/>
<dbReference type="RefSeq" id="WP_115850748.1">
    <property type="nucleotide sequence ID" value="NZ_QTUC01000001.1"/>
</dbReference>
<keyword evidence="1" id="KW-1133">Transmembrane helix</keyword>
<dbReference type="OrthoDB" id="4504053at2"/>
<evidence type="ECO:0000313" key="3">
    <source>
        <dbReference type="Proteomes" id="UP000256485"/>
    </source>
</evidence>
<name>A0A3D9V641_THECX</name>
<dbReference type="EMBL" id="QTUC01000001">
    <property type="protein sequence ID" value="REF37262.1"/>
    <property type="molecule type" value="Genomic_DNA"/>
</dbReference>
<evidence type="ECO:0000256" key="1">
    <source>
        <dbReference type="SAM" id="Phobius"/>
    </source>
</evidence>
<protein>
    <submittedName>
        <fullName evidence="2">Uncharacterized protein</fullName>
    </submittedName>
</protein>
<dbReference type="Proteomes" id="UP000256485">
    <property type="component" value="Unassembled WGS sequence"/>
</dbReference>
<dbReference type="AlphaFoldDB" id="A0A3D9V641"/>
<sequence length="207" mass="23218">MSKVGSFLKTALVRLLVLAVLGAIGYGGYLFFGPTARANDEPLEHDSDLESLCWYQRRYYPEAATYTGPAPHPIKIFEQSDSQTSDPGWFSSQVRQPLPQHWWSHHRAPTKVQLVACVEIDDEGPRIGECEFRGETIPMHQGIYTATLYEAKTGKKVAKVEGIAGRKDFDDGMCPAMHVWRQGEDPRLLSKPDAAAYRRAFGRYVDG</sequence>
<organism evidence="2 3">
    <name type="scientific">Thermasporomyces composti</name>
    <dbReference type="NCBI Taxonomy" id="696763"/>
    <lineage>
        <taxon>Bacteria</taxon>
        <taxon>Bacillati</taxon>
        <taxon>Actinomycetota</taxon>
        <taxon>Actinomycetes</taxon>
        <taxon>Propionibacteriales</taxon>
        <taxon>Nocardioidaceae</taxon>
        <taxon>Thermasporomyces</taxon>
    </lineage>
</organism>
<feature type="transmembrane region" description="Helical" evidence="1">
    <location>
        <begin position="12"/>
        <end position="32"/>
    </location>
</feature>
<gene>
    <name evidence="2" type="ORF">DFJ64_2703</name>
</gene>
<keyword evidence="1" id="KW-0812">Transmembrane</keyword>
<accession>A0A3D9V641</accession>
<evidence type="ECO:0000313" key="2">
    <source>
        <dbReference type="EMBL" id="REF37262.1"/>
    </source>
</evidence>
<comment type="caution">
    <text evidence="2">The sequence shown here is derived from an EMBL/GenBank/DDBJ whole genome shotgun (WGS) entry which is preliminary data.</text>
</comment>